<feature type="region of interest" description="Disordered" evidence="1">
    <location>
        <begin position="271"/>
        <end position="332"/>
    </location>
</feature>
<keyword evidence="2" id="KW-0812">Transmembrane</keyword>
<feature type="region of interest" description="Disordered" evidence="1">
    <location>
        <begin position="392"/>
        <end position="491"/>
    </location>
</feature>
<protein>
    <recommendedName>
        <fullName evidence="5">Transmembrane protein</fullName>
    </recommendedName>
</protein>
<comment type="caution">
    <text evidence="3">The sequence shown here is derived from an EMBL/GenBank/DDBJ whole genome shotgun (WGS) entry which is preliminary data.</text>
</comment>
<gene>
    <name evidence="3" type="ORF">EMPS_04016</name>
</gene>
<keyword evidence="2" id="KW-1133">Transmembrane helix</keyword>
<reference evidence="3" key="2">
    <citation type="journal article" date="2022" name="Microbiol. Resour. Announc.">
        <title>Whole-Genome Sequence of Entomortierella parvispora E1425, a Mucoromycotan Fungus Associated with Burkholderiaceae-Related Endosymbiotic Bacteria.</title>
        <authorList>
            <person name="Herlambang A."/>
            <person name="Guo Y."/>
            <person name="Takashima Y."/>
            <person name="Narisawa K."/>
            <person name="Ohta H."/>
            <person name="Nishizawa T."/>
        </authorList>
    </citation>
    <scope>NUCLEOTIDE SEQUENCE</scope>
    <source>
        <strain evidence="3">E1425</strain>
    </source>
</reference>
<dbReference type="AlphaFoldDB" id="A0A9P3LUZ7"/>
<keyword evidence="2" id="KW-0472">Membrane</keyword>
<feature type="compositionally biased region" description="Low complexity" evidence="1">
    <location>
        <begin position="414"/>
        <end position="425"/>
    </location>
</feature>
<dbReference type="Proteomes" id="UP000827284">
    <property type="component" value="Unassembled WGS sequence"/>
</dbReference>
<organism evidence="3 4">
    <name type="scientific">Entomortierella parvispora</name>
    <dbReference type="NCBI Taxonomy" id="205924"/>
    <lineage>
        <taxon>Eukaryota</taxon>
        <taxon>Fungi</taxon>
        <taxon>Fungi incertae sedis</taxon>
        <taxon>Mucoromycota</taxon>
        <taxon>Mortierellomycotina</taxon>
        <taxon>Mortierellomycetes</taxon>
        <taxon>Mortierellales</taxon>
        <taxon>Mortierellaceae</taxon>
        <taxon>Entomortierella</taxon>
    </lineage>
</organism>
<evidence type="ECO:0000256" key="2">
    <source>
        <dbReference type="SAM" id="Phobius"/>
    </source>
</evidence>
<sequence length="491" mass="50630">MALSYANGSIYSLGYYGSSNFLTALPLPSATLTMPNTTPKAYDATIVGTNCASSTLLRVQMYSMGSKIVIACSPSTGYTKIIVFDPSGAGAYTTYTEVYGAISSPVSIVPVANINGQAPFIFYADKLGGVASISLGSTVPTYQNTSKVVSVAGSFGVNPSPSSRPAPTPSYAPSGSGSSSSSSSSTGLIIGIIVALIVIGLVIFFVLRKRRNKADAVQAATTAAAGPKPAMTSSGPKPPTANQAAVTYEQHQQHFRPALAQAQAIAPIVPAGHPAYSQPQPQPQPQPHSYYQPQPSQLAYQQPGGYPYVQPQSQPAFAPPGSNPYATASTQPPVQSVQAELLQQFNFSSHPRPSVVTTVKPMEAKVSDSLDAPLPPVPNVWEPRPFVPPVKNPSPLMRNPEVRPSAPEPSVDNATSSAAASQGYATGYGYGSSPAGGSGSYGSSYGGGGISGSVTGTALPEYTFTNPTNSSYGSPHTDPASPPVPNHSRPV</sequence>
<keyword evidence="4" id="KW-1185">Reference proteome</keyword>
<feature type="compositionally biased region" description="Low complexity" evidence="1">
    <location>
        <begin position="171"/>
        <end position="182"/>
    </location>
</feature>
<feature type="region of interest" description="Disordered" evidence="1">
    <location>
        <begin position="157"/>
        <end position="182"/>
    </location>
</feature>
<feature type="compositionally biased region" description="Low complexity" evidence="1">
    <location>
        <begin position="220"/>
        <end position="230"/>
    </location>
</feature>
<feature type="compositionally biased region" description="Polar residues" evidence="1">
    <location>
        <begin position="463"/>
        <end position="474"/>
    </location>
</feature>
<feature type="region of interest" description="Disordered" evidence="1">
    <location>
        <begin position="220"/>
        <end position="252"/>
    </location>
</feature>
<feature type="transmembrane region" description="Helical" evidence="2">
    <location>
        <begin position="188"/>
        <end position="207"/>
    </location>
</feature>
<evidence type="ECO:0000313" key="4">
    <source>
        <dbReference type="Proteomes" id="UP000827284"/>
    </source>
</evidence>
<reference evidence="3" key="1">
    <citation type="submission" date="2021-11" db="EMBL/GenBank/DDBJ databases">
        <authorList>
            <person name="Herlambang A."/>
            <person name="Guo Y."/>
            <person name="Takashima Y."/>
            <person name="Nishizawa T."/>
        </authorList>
    </citation>
    <scope>NUCLEOTIDE SEQUENCE</scope>
    <source>
        <strain evidence="3">E1425</strain>
    </source>
</reference>
<dbReference type="EMBL" id="BQFW01000005">
    <property type="protein sequence ID" value="GJJ71666.1"/>
    <property type="molecule type" value="Genomic_DNA"/>
</dbReference>
<feature type="compositionally biased region" description="Low complexity" evidence="1">
    <location>
        <begin position="287"/>
        <end position="315"/>
    </location>
</feature>
<evidence type="ECO:0000313" key="3">
    <source>
        <dbReference type="EMBL" id="GJJ71666.1"/>
    </source>
</evidence>
<proteinExistence type="predicted"/>
<name>A0A9P3LUZ7_9FUNG</name>
<accession>A0A9P3LUZ7</accession>
<feature type="compositionally biased region" description="Polar residues" evidence="1">
    <location>
        <begin position="231"/>
        <end position="245"/>
    </location>
</feature>
<feature type="compositionally biased region" description="Gly residues" evidence="1">
    <location>
        <begin position="426"/>
        <end position="451"/>
    </location>
</feature>
<evidence type="ECO:0008006" key="5">
    <source>
        <dbReference type="Google" id="ProtNLM"/>
    </source>
</evidence>
<evidence type="ECO:0000256" key="1">
    <source>
        <dbReference type="SAM" id="MobiDB-lite"/>
    </source>
</evidence>